<dbReference type="GeneID" id="90448121"/>
<comment type="cofactor">
    <cofactor evidence="1">
        <name>pyridoxal 5'-phosphate</name>
        <dbReference type="ChEBI" id="CHEBI:597326"/>
    </cofactor>
</comment>
<protein>
    <submittedName>
        <fullName evidence="9">Cysteine desulfurase</fullName>
    </submittedName>
</protein>
<evidence type="ECO:0000256" key="5">
    <source>
        <dbReference type="ARBA" id="ARBA00022898"/>
    </source>
</evidence>
<dbReference type="PANTHER" id="PTHR11601">
    <property type="entry name" value="CYSTEINE DESULFURYLASE FAMILY MEMBER"/>
    <property type="match status" value="1"/>
</dbReference>
<evidence type="ECO:0000256" key="7">
    <source>
        <dbReference type="ARBA" id="ARBA00023014"/>
    </source>
</evidence>
<evidence type="ECO:0000313" key="10">
    <source>
        <dbReference type="Proteomes" id="UP001492541"/>
    </source>
</evidence>
<dbReference type="PIRSF" id="PIRSF005572">
    <property type="entry name" value="NifS"/>
    <property type="match status" value="1"/>
</dbReference>
<reference evidence="9 10" key="1">
    <citation type="submission" date="2021-11" db="EMBL/GenBank/DDBJ databases">
        <title>Whole genome of Geoglobus acetivorans.</title>
        <authorList>
            <person name="Liu D."/>
        </authorList>
    </citation>
    <scope>NUCLEOTIDE SEQUENCE [LARGE SCALE GENOMIC DNA]</scope>
    <source>
        <strain evidence="9 10">SBH6</strain>
    </source>
</reference>
<evidence type="ECO:0000256" key="3">
    <source>
        <dbReference type="ARBA" id="ARBA00022679"/>
    </source>
</evidence>
<keyword evidence="6" id="KW-0408">Iron</keyword>
<dbReference type="RefSeq" id="WP_193808628.1">
    <property type="nucleotide sequence ID" value="NZ_CP087714.1"/>
</dbReference>
<dbReference type="InterPro" id="IPR015424">
    <property type="entry name" value="PyrdxlP-dep_Trfase"/>
</dbReference>
<name>A0ABZ3H603_GEOAI</name>
<evidence type="ECO:0000256" key="2">
    <source>
        <dbReference type="ARBA" id="ARBA00006490"/>
    </source>
</evidence>
<dbReference type="InterPro" id="IPR015422">
    <property type="entry name" value="PyrdxlP-dep_Trfase_small"/>
</dbReference>
<evidence type="ECO:0000259" key="8">
    <source>
        <dbReference type="Pfam" id="PF00266"/>
    </source>
</evidence>
<dbReference type="Gene3D" id="3.40.640.10">
    <property type="entry name" value="Type I PLP-dependent aspartate aminotransferase-like (Major domain)"/>
    <property type="match status" value="1"/>
</dbReference>
<dbReference type="Pfam" id="PF00266">
    <property type="entry name" value="Aminotran_5"/>
    <property type="match status" value="1"/>
</dbReference>
<keyword evidence="4" id="KW-0479">Metal-binding</keyword>
<evidence type="ECO:0000313" key="9">
    <source>
        <dbReference type="EMBL" id="XAT63882.1"/>
    </source>
</evidence>
<dbReference type="InterPro" id="IPR000192">
    <property type="entry name" value="Aminotrans_V_dom"/>
</dbReference>
<evidence type="ECO:0000256" key="6">
    <source>
        <dbReference type="ARBA" id="ARBA00023004"/>
    </source>
</evidence>
<keyword evidence="7" id="KW-0411">Iron-sulfur</keyword>
<dbReference type="InterPro" id="IPR016454">
    <property type="entry name" value="Cysteine_dSase"/>
</dbReference>
<sequence length="385" mass="42561">MPYMDYVAGSPVDERVIEEMLKYFRHPGNPSSIHSKGLEARQIVEDARAKVAGLVNADSSEIIFTSGATESNNLAVIGYVMRNKNKGRHIVVSAIEHISIINSAKFLMKNGFEVDFAPVDSHGKVRPDELENLIRDDTILVSVQHANPEIGTIQDIEKIREIFDCAFHVDATASLGKIEVDVEKLGVDMLTLSSNDIYGPRGVGALYIRKGVRVNPVILGGGQERGLRGGTENVAGIAGFGKAAEIASEEWRAESERLQKMRDRLIEGMLKIEDTYLNGHPVERLPNNASFRFSYIEGESILLSIDMEDIQASTGSACTSKTLQPSHVLMAIGLKHEEAHGSVVFSLGRWSREEDVDYVLEKLPPVIERLRMMSPLYMKRKKGGD</sequence>
<accession>A0ABZ3H603</accession>
<dbReference type="InterPro" id="IPR015421">
    <property type="entry name" value="PyrdxlP-dep_Trfase_major"/>
</dbReference>
<keyword evidence="5" id="KW-0663">Pyridoxal phosphate</keyword>
<proteinExistence type="inferred from homology"/>
<keyword evidence="10" id="KW-1185">Reference proteome</keyword>
<dbReference type="SUPFAM" id="SSF53383">
    <property type="entry name" value="PLP-dependent transferases"/>
    <property type="match status" value="1"/>
</dbReference>
<keyword evidence="3" id="KW-0808">Transferase</keyword>
<comment type="similarity">
    <text evidence="2">Belongs to the class-V pyridoxal-phosphate-dependent aminotransferase family. NifS/IscS subfamily.</text>
</comment>
<dbReference type="Proteomes" id="UP001492541">
    <property type="component" value="Chromosome"/>
</dbReference>
<evidence type="ECO:0000256" key="4">
    <source>
        <dbReference type="ARBA" id="ARBA00022723"/>
    </source>
</evidence>
<dbReference type="EMBL" id="CP087714">
    <property type="protein sequence ID" value="XAT63882.1"/>
    <property type="molecule type" value="Genomic_DNA"/>
</dbReference>
<evidence type="ECO:0000256" key="1">
    <source>
        <dbReference type="ARBA" id="ARBA00001933"/>
    </source>
</evidence>
<dbReference type="PANTHER" id="PTHR11601:SF34">
    <property type="entry name" value="CYSTEINE DESULFURASE"/>
    <property type="match status" value="1"/>
</dbReference>
<gene>
    <name evidence="9" type="ORF">LPQ35_00520</name>
</gene>
<feature type="domain" description="Aminotransferase class V" evidence="8">
    <location>
        <begin position="3"/>
        <end position="359"/>
    </location>
</feature>
<organism evidence="9 10">
    <name type="scientific">Geoglobus acetivorans</name>
    <dbReference type="NCBI Taxonomy" id="565033"/>
    <lineage>
        <taxon>Archaea</taxon>
        <taxon>Methanobacteriati</taxon>
        <taxon>Methanobacteriota</taxon>
        <taxon>Archaeoglobi</taxon>
        <taxon>Archaeoglobales</taxon>
        <taxon>Archaeoglobaceae</taxon>
        <taxon>Geoglobus</taxon>
    </lineage>
</organism>
<dbReference type="Gene3D" id="3.90.1150.10">
    <property type="entry name" value="Aspartate Aminotransferase, domain 1"/>
    <property type="match status" value="1"/>
</dbReference>